<organism evidence="3 4">
    <name type="scientific">Lingula anatina</name>
    <name type="common">Brachiopod</name>
    <name type="synonym">Lingula unguis</name>
    <dbReference type="NCBI Taxonomy" id="7574"/>
    <lineage>
        <taxon>Eukaryota</taxon>
        <taxon>Metazoa</taxon>
        <taxon>Spiralia</taxon>
        <taxon>Lophotrochozoa</taxon>
        <taxon>Brachiopoda</taxon>
        <taxon>Linguliformea</taxon>
        <taxon>Lingulata</taxon>
        <taxon>Lingulida</taxon>
        <taxon>Linguloidea</taxon>
        <taxon>Lingulidae</taxon>
        <taxon>Lingula</taxon>
    </lineage>
</organism>
<accession>A0A1S3KAG0</accession>
<dbReference type="GeneID" id="106180130"/>
<dbReference type="AlphaFoldDB" id="A0A1S3KAG0"/>
<feature type="compositionally biased region" description="Polar residues" evidence="2">
    <location>
        <begin position="121"/>
        <end position="135"/>
    </location>
</feature>
<evidence type="ECO:0000256" key="2">
    <source>
        <dbReference type="SAM" id="MobiDB-lite"/>
    </source>
</evidence>
<feature type="coiled-coil region" evidence="1">
    <location>
        <begin position="8"/>
        <end position="42"/>
    </location>
</feature>
<protein>
    <submittedName>
        <fullName evidence="4">Uncharacterized protein LOC106180130</fullName>
    </submittedName>
</protein>
<keyword evidence="3" id="KW-1185">Reference proteome</keyword>
<evidence type="ECO:0000313" key="4">
    <source>
        <dbReference type="RefSeq" id="XP_013419482.2"/>
    </source>
</evidence>
<dbReference type="OMA" id="LYISEQK"/>
<dbReference type="InParanoid" id="A0A1S3KAG0"/>
<feature type="region of interest" description="Disordered" evidence="2">
    <location>
        <begin position="119"/>
        <end position="195"/>
    </location>
</feature>
<name>A0A1S3KAG0_LINAN</name>
<keyword evidence="1" id="KW-0175">Coiled coil</keyword>
<gene>
    <name evidence="4" type="primary">LOC106180130</name>
</gene>
<reference evidence="4" key="1">
    <citation type="submission" date="2025-08" db="UniProtKB">
        <authorList>
            <consortium name="RefSeq"/>
        </authorList>
    </citation>
    <scope>IDENTIFICATION</scope>
    <source>
        <tissue evidence="4">Gonads</tissue>
    </source>
</reference>
<dbReference type="OrthoDB" id="6413631at2759"/>
<evidence type="ECO:0000313" key="3">
    <source>
        <dbReference type="Proteomes" id="UP000085678"/>
    </source>
</evidence>
<sequence>MSFSKLNIQEANRHLQALHMRVQELESMVKEQAEALIRKDEQMQVKIAELVSAKEAEVTQFQQALYISEQKVQNLMTLSRNKDARIFQLKQRCEHLDELLKTKPVLENILEILKQAEHQHTNGTPPQLQQEQTMASRGGVPSPGGGISKSNSKPTINDVINSPQSGDPRNFSIGEDSDAAGSGDEVKKKSKELYL</sequence>
<feature type="compositionally biased region" description="Basic and acidic residues" evidence="2">
    <location>
        <begin position="184"/>
        <end position="195"/>
    </location>
</feature>
<dbReference type="RefSeq" id="XP_013419482.2">
    <property type="nucleotide sequence ID" value="XM_013564028.2"/>
</dbReference>
<evidence type="ECO:0000256" key="1">
    <source>
        <dbReference type="SAM" id="Coils"/>
    </source>
</evidence>
<proteinExistence type="predicted"/>
<feature type="compositionally biased region" description="Polar residues" evidence="2">
    <location>
        <begin position="148"/>
        <end position="167"/>
    </location>
</feature>
<dbReference type="Proteomes" id="UP000085678">
    <property type="component" value="Unplaced"/>
</dbReference>
<dbReference type="KEGG" id="lak:106180130"/>